<gene>
    <name evidence="7" type="ORF">CEUR00632_LOCUS12384</name>
</gene>
<dbReference type="FunFam" id="3.40.50.1240:FF:000006">
    <property type="entry name" value="6-phosphofructo-2-kinase/fructose-2, 6-bisphosphatase"/>
    <property type="match status" value="1"/>
</dbReference>
<dbReference type="AlphaFoldDB" id="A0A7R9VHD7"/>
<dbReference type="SUPFAM" id="SSF53254">
    <property type="entry name" value="Phosphoglycerate mutase-like"/>
    <property type="match status" value="1"/>
</dbReference>
<dbReference type="GO" id="GO:0005524">
    <property type="term" value="F:ATP binding"/>
    <property type="evidence" value="ECO:0007669"/>
    <property type="project" value="UniProtKB-KW"/>
</dbReference>
<dbReference type="InterPro" id="IPR027417">
    <property type="entry name" value="P-loop_NTPase"/>
</dbReference>
<dbReference type="SMART" id="SM00855">
    <property type="entry name" value="PGAM"/>
    <property type="match status" value="1"/>
</dbReference>
<dbReference type="EMBL" id="HBEC01026905">
    <property type="protein sequence ID" value="CAD8294152.1"/>
    <property type="molecule type" value="Transcribed_RNA"/>
</dbReference>
<evidence type="ECO:0000256" key="2">
    <source>
        <dbReference type="ARBA" id="ARBA00022840"/>
    </source>
</evidence>
<dbReference type="Pfam" id="PF00300">
    <property type="entry name" value="His_Phos_1"/>
    <property type="match status" value="1"/>
</dbReference>
<feature type="region of interest" description="Disordered" evidence="5">
    <location>
        <begin position="583"/>
        <end position="627"/>
    </location>
</feature>
<evidence type="ECO:0000313" key="7">
    <source>
        <dbReference type="EMBL" id="CAD8294152.1"/>
    </source>
</evidence>
<feature type="binding site" evidence="4">
    <location>
        <begin position="299"/>
        <end position="306"/>
    </location>
    <ligand>
        <name>substrate</name>
    </ligand>
</feature>
<feature type="binding site" evidence="4">
    <location>
        <position position="356"/>
    </location>
    <ligand>
        <name>substrate</name>
    </ligand>
</feature>
<dbReference type="InterPro" id="IPR003094">
    <property type="entry name" value="6Pfruct_kin"/>
</dbReference>
<name>A0A7R9VHD7_9CHLO</name>
<dbReference type="GO" id="GO:0005829">
    <property type="term" value="C:cytosol"/>
    <property type="evidence" value="ECO:0007669"/>
    <property type="project" value="TreeGrafter"/>
</dbReference>
<feature type="compositionally biased region" description="Acidic residues" evidence="5">
    <location>
        <begin position="43"/>
        <end position="52"/>
    </location>
</feature>
<dbReference type="InterPro" id="IPR013079">
    <property type="entry name" value="6Phosfructo_kin"/>
</dbReference>
<dbReference type="Pfam" id="PF01591">
    <property type="entry name" value="6PF2K"/>
    <property type="match status" value="1"/>
</dbReference>
<dbReference type="Gene3D" id="3.40.50.1240">
    <property type="entry name" value="Phosphoglycerate mutase-like"/>
    <property type="match status" value="1"/>
</dbReference>
<evidence type="ECO:0000259" key="6">
    <source>
        <dbReference type="Pfam" id="PF01591"/>
    </source>
</evidence>
<dbReference type="GO" id="GO:0003873">
    <property type="term" value="F:6-phosphofructo-2-kinase activity"/>
    <property type="evidence" value="ECO:0007669"/>
    <property type="project" value="InterPro"/>
</dbReference>
<protein>
    <recommendedName>
        <fullName evidence="6">6-phosphofructo-2-kinase domain-containing protein</fullName>
    </recommendedName>
</protein>
<dbReference type="GO" id="GO:0006003">
    <property type="term" value="P:fructose 2,6-bisphosphate metabolic process"/>
    <property type="evidence" value="ECO:0007669"/>
    <property type="project" value="InterPro"/>
</dbReference>
<feature type="region of interest" description="Disordered" evidence="5">
    <location>
        <begin position="40"/>
        <end position="64"/>
    </location>
</feature>
<evidence type="ECO:0000256" key="3">
    <source>
        <dbReference type="PIRSR" id="PIRSR613078-1"/>
    </source>
</evidence>
<dbReference type="SUPFAM" id="SSF52540">
    <property type="entry name" value="P-loop containing nucleoside triphosphate hydrolases"/>
    <property type="match status" value="1"/>
</dbReference>
<evidence type="ECO:0000256" key="5">
    <source>
        <dbReference type="SAM" id="MobiDB-lite"/>
    </source>
</evidence>
<dbReference type="GO" id="GO:0006000">
    <property type="term" value="P:fructose metabolic process"/>
    <property type="evidence" value="ECO:0007669"/>
    <property type="project" value="InterPro"/>
</dbReference>
<dbReference type="GO" id="GO:0004331">
    <property type="term" value="F:fructose-2,6-bisphosphate 2-phosphatase activity"/>
    <property type="evidence" value="ECO:0007669"/>
    <property type="project" value="TreeGrafter"/>
</dbReference>
<keyword evidence="2" id="KW-0067">ATP-binding</keyword>
<keyword evidence="1" id="KW-0547">Nucleotide-binding</keyword>
<feature type="active site" description="Tele-phosphohistidine intermediate" evidence="3">
    <location>
        <position position="300"/>
    </location>
</feature>
<dbReference type="PANTHER" id="PTHR10606:SF44">
    <property type="entry name" value="6-PHOSPHOFRUCTO 2-KINASE_FRUCTOSE 2,6-BISPHOSPHATASE LONG FORM"/>
    <property type="match status" value="1"/>
</dbReference>
<dbReference type="Gene3D" id="3.40.50.300">
    <property type="entry name" value="P-loop containing nucleotide triphosphate hydrolases"/>
    <property type="match status" value="1"/>
</dbReference>
<evidence type="ECO:0000256" key="4">
    <source>
        <dbReference type="PIRSR" id="PIRSR613078-2"/>
    </source>
</evidence>
<feature type="domain" description="6-phosphofructo-2-kinase" evidence="6">
    <location>
        <begin position="71"/>
        <end position="284"/>
    </location>
</feature>
<dbReference type="FunFam" id="3.40.50.300:FF:000644">
    <property type="entry name" value="GpmB, Fructose-2,6-bisphosphatase"/>
    <property type="match status" value="1"/>
</dbReference>
<dbReference type="PROSITE" id="PS00175">
    <property type="entry name" value="PG_MUTASE"/>
    <property type="match status" value="1"/>
</dbReference>
<feature type="region of interest" description="Disordered" evidence="5">
    <location>
        <begin position="1"/>
        <end position="28"/>
    </location>
</feature>
<reference evidence="7" key="1">
    <citation type="submission" date="2021-01" db="EMBL/GenBank/DDBJ databases">
        <authorList>
            <person name="Corre E."/>
            <person name="Pelletier E."/>
            <person name="Niang G."/>
            <person name="Scheremetjew M."/>
            <person name="Finn R."/>
            <person name="Kale V."/>
            <person name="Holt S."/>
            <person name="Cochrane G."/>
            <person name="Meng A."/>
            <person name="Brown T."/>
            <person name="Cohen L."/>
        </authorList>
    </citation>
    <scope>NUCLEOTIDE SEQUENCE</scope>
    <source>
        <strain evidence="7">CCMP219</strain>
    </source>
</reference>
<sequence>MWEVLKTKLKPRGATPTKAARADSPAKARRAVNFKDFHLPLESESDSGEDEGGGTAGQLDLRRPSIPKPINRIERTKQVIIMVGLPGRGKTFLCNKLRCYLNWLGHNTKHINVGSYRRAQKAEGEVQGADFFDHRNQHGIGMRSQAVNAALADMDAFLGSADGQVVIFDATNTTEERRQIMIKHCHGRYQYLFIESICNDQHVLEQNYLFKMRFSPDYKGVDEAAGLADFKARVAKYEEVYEPLSDRNVHYIKLIDMVTGRGHMDVNRISGYIAGKIVFFLMQICKAGMAQSRKIWLTRHGESEFNEKGLIGGDSGLSQRGHEYACMLPDAVINRLPLTFDDDPAAVSVWTSTLKRTIQTAGYLPFPKLRWKALDEIHAGSCDGLSYAEIEKRFPEEFEARAADKLRYRYPAGESYMDVIQRLEPVIIEMERERECVCVVAHQAVLRAVLGYFTNAPLDTIPTLQIPLHTIVELRPRPDGTMEVEQLPVALSGHWQESAAPSHLPPPALPVQVPLGTTGEQVLEKCHTRIRNWQRLSSNGAGPSGSDRIASSYQHAGWQGPEASELVQMRPLLHKRASSIPTDRELDAMSPPSWHAQQAQHAHHSDELRNSGGDAFCPAAPVSRAAA</sequence>
<accession>A0A7R9VHD7</accession>
<dbReference type="InterPro" id="IPR001345">
    <property type="entry name" value="PG/BPGM_mutase_AS"/>
</dbReference>
<proteinExistence type="predicted"/>
<dbReference type="PANTHER" id="PTHR10606">
    <property type="entry name" value="6-PHOSPHOFRUCTO-2-KINASE/FRUCTOSE-2,6-BISPHOSPHATASE"/>
    <property type="match status" value="1"/>
</dbReference>
<dbReference type="CDD" id="cd07067">
    <property type="entry name" value="HP_PGM_like"/>
    <property type="match status" value="1"/>
</dbReference>
<evidence type="ECO:0000256" key="1">
    <source>
        <dbReference type="ARBA" id="ARBA00022741"/>
    </source>
</evidence>
<feature type="active site" description="Proton donor/acceptor" evidence="3">
    <location>
        <position position="376"/>
    </location>
</feature>
<dbReference type="PRINTS" id="PR00991">
    <property type="entry name" value="6PFRUCTKNASE"/>
</dbReference>
<organism evidence="7">
    <name type="scientific">Chlamydomonas euryale</name>
    <dbReference type="NCBI Taxonomy" id="1486919"/>
    <lineage>
        <taxon>Eukaryota</taxon>
        <taxon>Viridiplantae</taxon>
        <taxon>Chlorophyta</taxon>
        <taxon>core chlorophytes</taxon>
        <taxon>Chlorophyceae</taxon>
        <taxon>CS clade</taxon>
        <taxon>Chlamydomonadales</taxon>
        <taxon>Chlamydomonadaceae</taxon>
        <taxon>Chlamydomonas</taxon>
    </lineage>
</organism>
<dbReference type="InterPro" id="IPR029033">
    <property type="entry name" value="His_PPase_superfam"/>
</dbReference>
<dbReference type="InterPro" id="IPR013078">
    <property type="entry name" value="His_Pase_superF_clade-1"/>
</dbReference>